<dbReference type="EMBL" id="MHWA01000002">
    <property type="protein sequence ID" value="OHB02500.1"/>
    <property type="molecule type" value="Genomic_DNA"/>
</dbReference>
<reference evidence="1 2" key="1">
    <citation type="journal article" date="2016" name="Nat. Commun.">
        <title>Thousands of microbial genomes shed light on interconnected biogeochemical processes in an aquifer system.</title>
        <authorList>
            <person name="Anantharaman K."/>
            <person name="Brown C.T."/>
            <person name="Hug L.A."/>
            <person name="Sharon I."/>
            <person name="Castelle C.J."/>
            <person name="Probst A.J."/>
            <person name="Thomas B.C."/>
            <person name="Singh A."/>
            <person name="Wilkins M.J."/>
            <person name="Karaoz U."/>
            <person name="Brodie E.L."/>
            <person name="Williams K.H."/>
            <person name="Hubbard S.S."/>
            <person name="Banfield J.F."/>
        </authorList>
    </citation>
    <scope>NUCLEOTIDE SEQUENCE [LARGE SCALE GENOMIC DNA]</scope>
</reference>
<dbReference type="Proteomes" id="UP000178404">
    <property type="component" value="Unassembled WGS sequence"/>
</dbReference>
<accession>A0A1G2U0Q5</accession>
<gene>
    <name evidence="1" type="ORF">A3A90_01440</name>
</gene>
<evidence type="ECO:0000313" key="2">
    <source>
        <dbReference type="Proteomes" id="UP000178404"/>
    </source>
</evidence>
<proteinExistence type="predicted"/>
<organism evidence="1 2">
    <name type="scientific">Candidatus Zambryskibacteria bacterium RIFCSPLOWO2_01_FULL_35_19</name>
    <dbReference type="NCBI Taxonomy" id="1802757"/>
    <lineage>
        <taxon>Bacteria</taxon>
        <taxon>Candidatus Zambryskiibacteriota</taxon>
    </lineage>
</organism>
<protein>
    <submittedName>
        <fullName evidence="1">Uncharacterized protein</fullName>
    </submittedName>
</protein>
<sequence>MTQAVTATEITGVLARAKDARNPLRFCSSYRGAEEAGELFSRVKSALTAILGEKSPLHFGIDFRPGTDWDLQVELAPDENVRFFKRELH</sequence>
<comment type="caution">
    <text evidence="1">The sequence shown here is derived from an EMBL/GenBank/DDBJ whole genome shotgun (WGS) entry which is preliminary data.</text>
</comment>
<dbReference type="AlphaFoldDB" id="A0A1G2U0Q5"/>
<name>A0A1G2U0Q5_9BACT</name>
<evidence type="ECO:0000313" key="1">
    <source>
        <dbReference type="EMBL" id="OHB02500.1"/>
    </source>
</evidence>